<evidence type="ECO:0000313" key="3">
    <source>
        <dbReference type="Proteomes" id="UP000325743"/>
    </source>
</evidence>
<dbReference type="AlphaFoldDB" id="A0A5P3VJV1"/>
<accession>A0A5P3VJV1</accession>
<name>A0A5P3VJV1_9BURK</name>
<gene>
    <name evidence="2" type="ORF">D2917_15310</name>
</gene>
<dbReference type="RefSeq" id="WP_151071175.1">
    <property type="nucleotide sequence ID" value="NZ_CP032519.1"/>
</dbReference>
<evidence type="ECO:0000313" key="2">
    <source>
        <dbReference type="EMBL" id="QEZ45693.1"/>
    </source>
</evidence>
<feature type="region of interest" description="Disordered" evidence="1">
    <location>
        <begin position="95"/>
        <end position="140"/>
    </location>
</feature>
<evidence type="ECO:0008006" key="4">
    <source>
        <dbReference type="Google" id="ProtNLM"/>
    </source>
</evidence>
<proteinExistence type="predicted"/>
<feature type="compositionally biased region" description="Basic residues" evidence="1">
    <location>
        <begin position="120"/>
        <end position="130"/>
    </location>
</feature>
<reference evidence="2 3" key="1">
    <citation type="submission" date="2018-09" db="EMBL/GenBank/DDBJ databases">
        <title>Complete genome sequence of Cupriavidus oxalaticus T2, a bacterium capable of phenol tolerance and degradation.</title>
        <authorList>
            <person name="Yan J."/>
        </authorList>
    </citation>
    <scope>NUCLEOTIDE SEQUENCE [LARGE SCALE GENOMIC DNA]</scope>
    <source>
        <strain evidence="2 3">T2</strain>
    </source>
</reference>
<evidence type="ECO:0000256" key="1">
    <source>
        <dbReference type="SAM" id="MobiDB-lite"/>
    </source>
</evidence>
<sequence length="140" mass="15401">MAPETSSAEAADKLRIGRPPKAPPKIELETLITFETAADAADCSRRKLLDLEKADPTFPRCFNFGGIKVMRVSEWNAYIRDLRSRGFKPPVLISEKAKQKARREAEARAAGLTPAPVPRAPKRPVGRPRKVKPEAAAVSE</sequence>
<feature type="compositionally biased region" description="Basic and acidic residues" evidence="1">
    <location>
        <begin position="95"/>
        <end position="107"/>
    </location>
</feature>
<feature type="region of interest" description="Disordered" evidence="1">
    <location>
        <begin position="1"/>
        <end position="22"/>
    </location>
</feature>
<dbReference type="EMBL" id="CP032519">
    <property type="protein sequence ID" value="QEZ45693.1"/>
    <property type="molecule type" value="Genomic_DNA"/>
</dbReference>
<organism evidence="2 3">
    <name type="scientific">Cupriavidus oxalaticus</name>
    <dbReference type="NCBI Taxonomy" id="96344"/>
    <lineage>
        <taxon>Bacteria</taxon>
        <taxon>Pseudomonadati</taxon>
        <taxon>Pseudomonadota</taxon>
        <taxon>Betaproteobacteria</taxon>
        <taxon>Burkholderiales</taxon>
        <taxon>Burkholderiaceae</taxon>
        <taxon>Cupriavidus</taxon>
    </lineage>
</organism>
<protein>
    <recommendedName>
        <fullName evidence="4">DNA-binding protein</fullName>
    </recommendedName>
</protein>
<dbReference type="Proteomes" id="UP000325743">
    <property type="component" value="Chromosome 2"/>
</dbReference>